<dbReference type="RefSeq" id="WP_188125298.1">
    <property type="nucleotide sequence ID" value="NZ_BOMP01000016.1"/>
</dbReference>
<dbReference type="PROSITE" id="PS51371">
    <property type="entry name" value="CBS"/>
    <property type="match status" value="2"/>
</dbReference>
<name>A0A7W7HN62_9ACTN</name>
<gene>
    <name evidence="4" type="ORF">Alo02nite_10590</name>
    <name evidence="5" type="ORF">BJ964_007785</name>
</gene>
<dbReference type="InterPro" id="IPR051257">
    <property type="entry name" value="Diverse_CBS-Domain"/>
</dbReference>
<dbReference type="Pfam" id="PF00571">
    <property type="entry name" value="CBS"/>
    <property type="match status" value="2"/>
</dbReference>
<dbReference type="SMART" id="SM00116">
    <property type="entry name" value="CBS"/>
    <property type="match status" value="2"/>
</dbReference>
<comment type="caution">
    <text evidence="5">The sequence shown here is derived from an EMBL/GenBank/DDBJ whole genome shotgun (WGS) entry which is preliminary data.</text>
</comment>
<dbReference type="PANTHER" id="PTHR43080">
    <property type="entry name" value="CBS DOMAIN-CONTAINING PROTEIN CBSX3, MITOCHONDRIAL"/>
    <property type="match status" value="1"/>
</dbReference>
<evidence type="ECO:0000313" key="5">
    <source>
        <dbReference type="EMBL" id="MBB4753624.1"/>
    </source>
</evidence>
<keyword evidence="1 2" id="KW-0129">CBS domain</keyword>
<dbReference type="EMBL" id="JACHNC010000001">
    <property type="protein sequence ID" value="MBB4753624.1"/>
    <property type="molecule type" value="Genomic_DNA"/>
</dbReference>
<evidence type="ECO:0000259" key="3">
    <source>
        <dbReference type="PROSITE" id="PS51371"/>
    </source>
</evidence>
<dbReference type="GO" id="GO:0016301">
    <property type="term" value="F:kinase activity"/>
    <property type="evidence" value="ECO:0007669"/>
    <property type="project" value="UniProtKB-KW"/>
</dbReference>
<keyword evidence="7" id="KW-1185">Reference proteome</keyword>
<evidence type="ECO:0000313" key="4">
    <source>
        <dbReference type="EMBL" id="GIE38161.1"/>
    </source>
</evidence>
<organism evidence="5 6">
    <name type="scientific">Actinoplanes lobatus</name>
    <dbReference type="NCBI Taxonomy" id="113568"/>
    <lineage>
        <taxon>Bacteria</taxon>
        <taxon>Bacillati</taxon>
        <taxon>Actinomycetota</taxon>
        <taxon>Actinomycetes</taxon>
        <taxon>Micromonosporales</taxon>
        <taxon>Micromonosporaceae</taxon>
        <taxon>Actinoplanes</taxon>
    </lineage>
</organism>
<evidence type="ECO:0000256" key="1">
    <source>
        <dbReference type="ARBA" id="ARBA00023122"/>
    </source>
</evidence>
<feature type="domain" description="CBS" evidence="3">
    <location>
        <begin position="7"/>
        <end position="66"/>
    </location>
</feature>
<dbReference type="AlphaFoldDB" id="A0A7W7HN62"/>
<evidence type="ECO:0000313" key="6">
    <source>
        <dbReference type="Proteomes" id="UP000590511"/>
    </source>
</evidence>
<dbReference type="SUPFAM" id="SSF54631">
    <property type="entry name" value="CBS-domain pair"/>
    <property type="match status" value="1"/>
</dbReference>
<feature type="domain" description="CBS" evidence="3">
    <location>
        <begin position="85"/>
        <end position="141"/>
    </location>
</feature>
<reference evidence="5 6" key="1">
    <citation type="submission" date="2020-08" db="EMBL/GenBank/DDBJ databases">
        <title>Sequencing the genomes of 1000 actinobacteria strains.</title>
        <authorList>
            <person name="Klenk H.-P."/>
        </authorList>
    </citation>
    <scope>NUCLEOTIDE SEQUENCE [LARGE SCALE GENOMIC DNA]</scope>
    <source>
        <strain evidence="5 6">DSM 43150</strain>
    </source>
</reference>
<dbReference type="Gene3D" id="3.10.580.10">
    <property type="entry name" value="CBS-domain"/>
    <property type="match status" value="1"/>
</dbReference>
<evidence type="ECO:0000313" key="7">
    <source>
        <dbReference type="Proteomes" id="UP000631312"/>
    </source>
</evidence>
<protein>
    <submittedName>
        <fullName evidence="5">CBS domain-containing protein</fullName>
    </submittedName>
    <submittedName>
        <fullName evidence="4">Histidine kinase</fullName>
    </submittedName>
</protein>
<dbReference type="Proteomes" id="UP000590511">
    <property type="component" value="Unassembled WGS sequence"/>
</dbReference>
<dbReference type="InterPro" id="IPR000644">
    <property type="entry name" value="CBS_dom"/>
</dbReference>
<dbReference type="EMBL" id="BOMP01000016">
    <property type="protein sequence ID" value="GIE38161.1"/>
    <property type="molecule type" value="Genomic_DNA"/>
</dbReference>
<sequence>MRVRDIMTSPVHFTWHDAPVECAAELMTTYEVTALPVLGADGRLVGMISEGDLLWHRVPAEPEADPGLHPDTEPTFRPGTVVEVMSEYPVTTVPGADVADAAQAMLDHDVRSLPVVDGGAVVGVVSRRDILRSMVRDDLTLNGDVQARLDDYAGRPGLWFAEVNAGVAVVTGRYPNEQQRRVVALLARTVPGGRRGPAAGAAKRAKRHYHRR</sequence>
<keyword evidence="4" id="KW-0808">Transferase</keyword>
<accession>A0A7W7HN62</accession>
<keyword evidence="4" id="KW-0418">Kinase</keyword>
<evidence type="ECO:0000256" key="2">
    <source>
        <dbReference type="PROSITE-ProRule" id="PRU00703"/>
    </source>
</evidence>
<dbReference type="Proteomes" id="UP000631312">
    <property type="component" value="Unassembled WGS sequence"/>
</dbReference>
<proteinExistence type="predicted"/>
<reference evidence="4 7" key="2">
    <citation type="submission" date="2021-01" db="EMBL/GenBank/DDBJ databases">
        <title>Whole genome shotgun sequence of Actinoplanes lobatus NBRC 12513.</title>
        <authorList>
            <person name="Komaki H."/>
            <person name="Tamura T."/>
        </authorList>
    </citation>
    <scope>NUCLEOTIDE SEQUENCE [LARGE SCALE GENOMIC DNA]</scope>
    <source>
        <strain evidence="4 7">NBRC 12513</strain>
    </source>
</reference>
<dbReference type="InterPro" id="IPR046342">
    <property type="entry name" value="CBS_dom_sf"/>
</dbReference>
<dbReference type="PANTHER" id="PTHR43080:SF26">
    <property type="entry name" value="REGULATORY PROTEIN"/>
    <property type="match status" value="1"/>
</dbReference>